<dbReference type="Gene3D" id="1.10.150.20">
    <property type="entry name" value="5' to 3' exonuclease, C-terminal subdomain"/>
    <property type="match status" value="1"/>
</dbReference>
<evidence type="ECO:0000256" key="10">
    <source>
        <dbReference type="RuleBase" id="RU003805"/>
    </source>
</evidence>
<evidence type="ECO:0000256" key="5">
    <source>
        <dbReference type="ARBA" id="ARBA00022695"/>
    </source>
</evidence>
<keyword evidence="6" id="KW-0809">Transit peptide</keyword>
<dbReference type="FunFam" id="1.10.287.280:FF:000001">
    <property type="entry name" value="DNA-directed RNA polymerase"/>
    <property type="match status" value="1"/>
</dbReference>
<comment type="similarity">
    <text evidence="1 10">Belongs to the phage and mitochondrial RNA polymerase family.</text>
</comment>
<dbReference type="InterPro" id="IPR043502">
    <property type="entry name" value="DNA/RNA_pol_sf"/>
</dbReference>
<dbReference type="PROSITE" id="PS00900">
    <property type="entry name" value="RNA_POL_PHAGE_1"/>
    <property type="match status" value="1"/>
</dbReference>
<dbReference type="InterPro" id="IPR002092">
    <property type="entry name" value="DNA-dir_Rpol_phage-type"/>
</dbReference>
<comment type="function">
    <text evidence="10">DNA-dependent RNA polymerase catalyzes the transcription of DNA into RNA using the four ribonucleoside triphosphates as substrates.</text>
</comment>
<dbReference type="PANTHER" id="PTHR10102:SF0">
    <property type="entry name" value="DNA-DIRECTED RNA POLYMERASE, MITOCHONDRIAL"/>
    <property type="match status" value="1"/>
</dbReference>
<keyword evidence="5 10" id="KW-0548">Nucleotidyltransferase</keyword>
<evidence type="ECO:0000259" key="11">
    <source>
        <dbReference type="SMART" id="SM01311"/>
    </source>
</evidence>
<dbReference type="GO" id="GO:0034245">
    <property type="term" value="C:mitochondrial DNA-directed RNA polymerase complex"/>
    <property type="evidence" value="ECO:0007669"/>
    <property type="project" value="TreeGrafter"/>
</dbReference>
<dbReference type="Gene3D" id="1.10.1320.10">
    <property type="entry name" value="DNA-directed RNA polymerase, N-terminal domain"/>
    <property type="match status" value="1"/>
</dbReference>
<evidence type="ECO:0000256" key="7">
    <source>
        <dbReference type="ARBA" id="ARBA00023163"/>
    </source>
</evidence>
<dbReference type="OrthoDB" id="276422at2759"/>
<dbReference type="GO" id="GO:0001018">
    <property type="term" value="F:mitochondrial promoter sequence-specific DNA binding"/>
    <property type="evidence" value="ECO:0007669"/>
    <property type="project" value="TreeGrafter"/>
</dbReference>
<dbReference type="PROSITE" id="PS51375">
    <property type="entry name" value="PPR"/>
    <property type="match status" value="1"/>
</dbReference>
<evidence type="ECO:0000313" key="13">
    <source>
        <dbReference type="Proteomes" id="UP000625711"/>
    </source>
</evidence>
<comment type="catalytic activity">
    <reaction evidence="8 10">
        <text>RNA(n) + a ribonucleoside 5'-triphosphate = RNA(n+1) + diphosphate</text>
        <dbReference type="Rhea" id="RHEA:21248"/>
        <dbReference type="Rhea" id="RHEA-COMP:14527"/>
        <dbReference type="Rhea" id="RHEA-COMP:17342"/>
        <dbReference type="ChEBI" id="CHEBI:33019"/>
        <dbReference type="ChEBI" id="CHEBI:61557"/>
        <dbReference type="ChEBI" id="CHEBI:140395"/>
        <dbReference type="EC" id="2.7.7.6"/>
    </reaction>
</comment>
<dbReference type="Pfam" id="PF00940">
    <property type="entry name" value="RNA_pol"/>
    <property type="match status" value="1"/>
</dbReference>
<gene>
    <name evidence="12" type="ORF">GWI33_020116</name>
</gene>
<keyword evidence="4 10" id="KW-0808">Transferase</keyword>
<dbReference type="Gene3D" id="1.10.287.280">
    <property type="match status" value="1"/>
</dbReference>
<dbReference type="InterPro" id="IPR002885">
    <property type="entry name" value="PPR_rpt"/>
</dbReference>
<feature type="repeat" description="PPR" evidence="9">
    <location>
        <begin position="301"/>
        <end position="335"/>
    </location>
</feature>
<keyword evidence="7 10" id="KW-0804">Transcription</keyword>
<evidence type="ECO:0000313" key="12">
    <source>
        <dbReference type="EMBL" id="KAF7266615.1"/>
    </source>
</evidence>
<dbReference type="GO" id="GO:0003899">
    <property type="term" value="F:DNA-directed RNA polymerase activity"/>
    <property type="evidence" value="ECO:0007669"/>
    <property type="project" value="UniProtKB-EC"/>
</dbReference>
<keyword evidence="13" id="KW-1185">Reference proteome</keyword>
<dbReference type="Pfam" id="PF14700">
    <property type="entry name" value="RPOL_N"/>
    <property type="match status" value="1"/>
</dbReference>
<dbReference type="GO" id="GO:0071897">
    <property type="term" value="P:DNA biosynthetic process"/>
    <property type="evidence" value="ECO:0007669"/>
    <property type="project" value="UniProtKB-ARBA"/>
</dbReference>
<keyword evidence="3 10" id="KW-0240">DNA-directed RNA polymerase</keyword>
<dbReference type="EMBL" id="JAACXV010014526">
    <property type="protein sequence ID" value="KAF7266615.1"/>
    <property type="molecule type" value="Genomic_DNA"/>
</dbReference>
<dbReference type="SMART" id="SM01311">
    <property type="entry name" value="RPOL_N"/>
    <property type="match status" value="1"/>
</dbReference>
<dbReference type="InterPro" id="IPR046950">
    <property type="entry name" value="DNA-dir_Rpol_C_phage-type"/>
</dbReference>
<dbReference type="EC" id="2.7.7.6" evidence="2 10"/>
<organism evidence="12 13">
    <name type="scientific">Rhynchophorus ferrugineus</name>
    <name type="common">Red palm weevil</name>
    <name type="synonym">Curculio ferrugineus</name>
    <dbReference type="NCBI Taxonomy" id="354439"/>
    <lineage>
        <taxon>Eukaryota</taxon>
        <taxon>Metazoa</taxon>
        <taxon>Ecdysozoa</taxon>
        <taxon>Arthropoda</taxon>
        <taxon>Hexapoda</taxon>
        <taxon>Insecta</taxon>
        <taxon>Pterygota</taxon>
        <taxon>Neoptera</taxon>
        <taxon>Endopterygota</taxon>
        <taxon>Coleoptera</taxon>
        <taxon>Polyphaga</taxon>
        <taxon>Cucujiformia</taxon>
        <taxon>Curculionidae</taxon>
        <taxon>Dryophthorinae</taxon>
        <taxon>Rhynchophorus</taxon>
    </lineage>
</organism>
<evidence type="ECO:0000256" key="6">
    <source>
        <dbReference type="ARBA" id="ARBA00022946"/>
    </source>
</evidence>
<sequence>MYQLYKYGSYSFQKNLPLSLRSLSVNQDLTSFERTCLLCKHLNVNLCVQTRDQSSATNANLKKIRKQLRRRAIKKVTDVFVVTDKFSGLQKANVVKFTPKEINLLAASNLSLDELYKIRKLTHKSVNNLSHTYSDLVVENILNNTAPITNNIYLENDKVNNVVEAETEKENLHQSEDIQPAIHQSILNIEQELLLAEAEEESQLHEENDLLGYKNDGVSPALQPEVPEIITEYQEVKEIPQVESRIYNTIEKNYKHEIAAKTLAAYMEVCNVLKNPKRGLNALYYHQSRVRRKLHSTSIQFANVYSTLLKGFAHKGDFCSLKQVLDIMKEENVEPDLHCYVAIFECLGRINIQNHYLKDIRIYVKEAMRNNITFDDMLNNGIYLGDQREMVLKAFKAVNNNYVPVPKVPQIQYKNHLLDSLNNEKQLKLDIPTTCDNNGLFTSSEMNERIVKQVKLEDDGYVTIKSIDVKSDISKEVKHCRHVLTVHYNMWRKDAEEAFHRDLATLTAKRRPISLEPYIRCLPVKEFIDIILEEAKRLSYGSETYSPEVSLLYRILGQRVYARYINRLKQKGGVLEKILQIHTKYCETYAAMHRKLDALPDQEQYVNSRTQWQLIEHSLSSKGATLELGHNPWTPSTLTAIGKFMYHIIMHDLKIDVNSLRIESKHKNYLPAFYTIFRNQGRLVKEEVKPHPVLSKLYKASLPETLTFLTSEVPMVCPPVPWTSMTNGGYIIAPTDVVRLPYQATLQKKIMSEVDPVQLYPSLDALNQLASVPWKVNTRVLDIILKVFRSGGSAKLDVPEPPSALLPLPPITPNMDKAEKQHIFRQKLQQKRKKAEMYSLWSDCLYRLSLAEHFRNDIFWLPHNMDFRGRVYPVPPHLNHLGSDLARSILIFAEGRPLGPDGLDWLKIHLVNLTGLKKRDSIKDRLEFANENMDLILDSADHPLDGKMWWAGSDEPWQTLACCIEVANVVRSGIDPADYVSHFPIHQDGSCNGLQHYAALGRDSAGAHSVNLVASDVPQDVYSAVVALVEEQRAKDAKNGLQIAAVLKGFVKRKVIKQTIMTTVYGVTKFGARLQIAKQLKDIDDFPKDAIWSASSYLTARTFESLRTMFTSTREIQDWFTDCAKLISGVVGKNVEWVTPMGLPVVQPYSKFKKIAASDYEPFSMDQYAVPNMVKQKNAFPPNFIHSLDSSHMMLTSLYSERAGITFVSVHDCYWTHPSTIAIMNKICREQFVALHSEPILENLSMFLFDKFSVQESEFSNNGTVVDQSRKRLNRVLQRLPQTGDFDINNVLSSVYFFS</sequence>
<proteinExistence type="inferred from homology"/>
<protein>
    <recommendedName>
        <fullName evidence="2 10">DNA-directed RNA polymerase</fullName>
        <ecNumber evidence="2 10">2.7.7.6</ecNumber>
    </recommendedName>
</protein>
<evidence type="ECO:0000256" key="3">
    <source>
        <dbReference type="ARBA" id="ARBA00022478"/>
    </source>
</evidence>
<dbReference type="Gene3D" id="1.25.40.10">
    <property type="entry name" value="Tetratricopeptide repeat domain"/>
    <property type="match status" value="1"/>
</dbReference>
<dbReference type="GO" id="GO:0006390">
    <property type="term" value="P:mitochondrial transcription"/>
    <property type="evidence" value="ECO:0007669"/>
    <property type="project" value="TreeGrafter"/>
</dbReference>
<dbReference type="Proteomes" id="UP000625711">
    <property type="component" value="Unassembled WGS sequence"/>
</dbReference>
<evidence type="ECO:0000256" key="8">
    <source>
        <dbReference type="ARBA" id="ARBA00048552"/>
    </source>
</evidence>
<dbReference type="InterPro" id="IPR037159">
    <property type="entry name" value="RNA_POL_N_sf"/>
</dbReference>
<dbReference type="InterPro" id="IPR029262">
    <property type="entry name" value="RPOL_N"/>
</dbReference>
<evidence type="ECO:0000256" key="2">
    <source>
        <dbReference type="ARBA" id="ARBA00012418"/>
    </source>
</evidence>
<dbReference type="PANTHER" id="PTHR10102">
    <property type="entry name" value="DNA-DIRECTED RNA POLYMERASE, MITOCHONDRIAL"/>
    <property type="match status" value="1"/>
</dbReference>
<dbReference type="InterPro" id="IPR011990">
    <property type="entry name" value="TPR-like_helical_dom_sf"/>
</dbReference>
<evidence type="ECO:0000256" key="1">
    <source>
        <dbReference type="ARBA" id="ARBA00009493"/>
    </source>
</evidence>
<feature type="domain" description="DNA-directed RNA polymerase N-terminal" evidence="11">
    <location>
        <begin position="451"/>
        <end position="771"/>
    </location>
</feature>
<evidence type="ECO:0000256" key="4">
    <source>
        <dbReference type="ARBA" id="ARBA00022679"/>
    </source>
</evidence>
<name>A0A834HQ60_RHYFE</name>
<dbReference type="FunFam" id="1.10.150.20:FF:000031">
    <property type="entry name" value="DNA-directed RNA polymerase"/>
    <property type="match status" value="1"/>
</dbReference>
<reference evidence="12" key="1">
    <citation type="submission" date="2020-08" db="EMBL/GenBank/DDBJ databases">
        <title>Genome sequencing and assembly of the red palm weevil Rhynchophorus ferrugineus.</title>
        <authorList>
            <person name="Dias G.B."/>
            <person name="Bergman C.M."/>
            <person name="Manee M."/>
        </authorList>
    </citation>
    <scope>NUCLEOTIDE SEQUENCE</scope>
    <source>
        <strain evidence="12">AA-2017</strain>
        <tissue evidence="12">Whole larva</tissue>
    </source>
</reference>
<evidence type="ECO:0000256" key="9">
    <source>
        <dbReference type="PROSITE-ProRule" id="PRU00708"/>
    </source>
</evidence>
<dbReference type="PROSITE" id="PS00489">
    <property type="entry name" value="RNA_POL_PHAGE_2"/>
    <property type="match status" value="1"/>
</dbReference>
<dbReference type="SUPFAM" id="SSF56672">
    <property type="entry name" value="DNA/RNA polymerases"/>
    <property type="match status" value="1"/>
</dbReference>
<comment type="caution">
    <text evidence="12">The sequence shown here is derived from an EMBL/GenBank/DDBJ whole genome shotgun (WGS) entry which is preliminary data.</text>
</comment>
<accession>A0A834HQ60</accession>